<proteinExistence type="predicted"/>
<organism evidence="2 3">
    <name type="scientific">Dryococelus australis</name>
    <dbReference type="NCBI Taxonomy" id="614101"/>
    <lineage>
        <taxon>Eukaryota</taxon>
        <taxon>Metazoa</taxon>
        <taxon>Ecdysozoa</taxon>
        <taxon>Arthropoda</taxon>
        <taxon>Hexapoda</taxon>
        <taxon>Insecta</taxon>
        <taxon>Pterygota</taxon>
        <taxon>Neoptera</taxon>
        <taxon>Polyneoptera</taxon>
        <taxon>Phasmatodea</taxon>
        <taxon>Verophasmatodea</taxon>
        <taxon>Anareolatae</taxon>
        <taxon>Phasmatidae</taxon>
        <taxon>Eurycanthinae</taxon>
        <taxon>Dryococelus</taxon>
    </lineage>
</organism>
<gene>
    <name evidence="2" type="ORF">PR048_006701</name>
</gene>
<comment type="caution">
    <text evidence="2">The sequence shown here is derived from an EMBL/GenBank/DDBJ whole genome shotgun (WGS) entry which is preliminary data.</text>
</comment>
<reference evidence="2 3" key="1">
    <citation type="submission" date="2023-02" db="EMBL/GenBank/DDBJ databases">
        <title>LHISI_Scaffold_Assembly.</title>
        <authorList>
            <person name="Stuart O.P."/>
            <person name="Cleave R."/>
            <person name="Magrath M.J.L."/>
            <person name="Mikheyev A.S."/>
        </authorList>
    </citation>
    <scope>NUCLEOTIDE SEQUENCE [LARGE SCALE GENOMIC DNA]</scope>
    <source>
        <strain evidence="2">Daus_M_001</strain>
        <tissue evidence="2">Leg muscle</tissue>
    </source>
</reference>
<sequence>MGSLDGGARSFYNSPACDSSVGDSKLMQLLEKLSGSEGGSRDAEQQERSQPTLLQRIVATRVHMVVLAALVQWLLVSEYGFMFGEVRKKLIPFTHNKQDFIIITLC</sequence>
<protein>
    <submittedName>
        <fullName evidence="2">Uncharacterized protein</fullName>
    </submittedName>
</protein>
<evidence type="ECO:0000313" key="2">
    <source>
        <dbReference type="EMBL" id="KAJ8894091.1"/>
    </source>
</evidence>
<accession>A0ABQ9IBR9</accession>
<evidence type="ECO:0000256" key="1">
    <source>
        <dbReference type="SAM" id="MobiDB-lite"/>
    </source>
</evidence>
<name>A0ABQ9IBR9_9NEOP</name>
<dbReference type="EMBL" id="JARBHB010000002">
    <property type="protein sequence ID" value="KAJ8894091.1"/>
    <property type="molecule type" value="Genomic_DNA"/>
</dbReference>
<feature type="region of interest" description="Disordered" evidence="1">
    <location>
        <begin position="1"/>
        <end position="21"/>
    </location>
</feature>
<dbReference type="Proteomes" id="UP001159363">
    <property type="component" value="Chromosome 2"/>
</dbReference>
<keyword evidence="3" id="KW-1185">Reference proteome</keyword>
<evidence type="ECO:0000313" key="3">
    <source>
        <dbReference type="Proteomes" id="UP001159363"/>
    </source>
</evidence>